<name>A0ABS0ZHM4_9STRE</name>
<dbReference type="RefSeq" id="WP_199575044.1">
    <property type="nucleotide sequence ID" value="NZ_JAENBO010000001.1"/>
</dbReference>
<proteinExistence type="predicted"/>
<comment type="caution">
    <text evidence="1">The sequence shown here is derived from an EMBL/GenBank/DDBJ whole genome shotgun (WGS) entry which is preliminary data.</text>
</comment>
<evidence type="ECO:0000313" key="1">
    <source>
        <dbReference type="EMBL" id="MBJ8325495.1"/>
    </source>
</evidence>
<reference evidence="1 2" key="1">
    <citation type="journal article" date="2021" name="Int. J. Syst. Evol. Microbiol.">
        <title>Streptococcus vicugnae sp. nov., isolated from faeces of alpacas (Vicugna pacos) and cattle (Bos taurus), Streptococcus zalophi sp. nov., and Streptococcus pacificus sp. nov., isolated from respiratory tract of California sea lions (Zalophus californianus).</title>
        <authorList>
            <person name="Volokhov D.V."/>
            <person name="Zagorodnyaya T.A."/>
            <person name="Shen Z."/>
            <person name="Blom J."/>
            <person name="Furtak V.A."/>
            <person name="Eisenberg T."/>
            <person name="Fan P."/>
            <person name="Jeong K.C."/>
            <person name="Gao Y."/>
            <person name="Zhang S."/>
            <person name="Amselle M."/>
        </authorList>
    </citation>
    <scope>NUCLEOTIDE SEQUENCE [LARGE SCALE GENOMIC DNA]</scope>
    <source>
        <strain evidence="1 2">CSL7591</strain>
    </source>
</reference>
<keyword evidence="2" id="KW-1185">Reference proteome</keyword>
<dbReference type="Proteomes" id="UP000653045">
    <property type="component" value="Unassembled WGS sequence"/>
</dbReference>
<gene>
    <name evidence="1" type="ORF">JHK62_02210</name>
</gene>
<dbReference type="EMBL" id="JAENBO010000001">
    <property type="protein sequence ID" value="MBJ8325495.1"/>
    <property type="molecule type" value="Genomic_DNA"/>
</dbReference>
<organism evidence="1 2">
    <name type="scientific">Streptococcus pacificus</name>
    <dbReference type="NCBI Taxonomy" id="2740577"/>
    <lineage>
        <taxon>Bacteria</taxon>
        <taxon>Bacillati</taxon>
        <taxon>Bacillota</taxon>
        <taxon>Bacilli</taxon>
        <taxon>Lactobacillales</taxon>
        <taxon>Streptococcaceae</taxon>
        <taxon>Streptococcus</taxon>
    </lineage>
</organism>
<dbReference type="Gene3D" id="3.30.450.20">
    <property type="entry name" value="PAS domain"/>
    <property type="match status" value="1"/>
</dbReference>
<evidence type="ECO:0000313" key="2">
    <source>
        <dbReference type="Proteomes" id="UP000653045"/>
    </source>
</evidence>
<sequence length="243" mass="27964">MIKKLYLLAVWDSESNSLHHQKFFERLADSFSAICRIELLDVRHEVLENVLAKKNYDGLLAFSSMDADLPSFIFSEKPIHGNNVVYISNLSEAFINPESILLISNRLFLFLSQLQKTLLEHLPYNLSIYDENNRLDYSNHKADNEFSIESQPKEAIDDWIVDEVKKSASHSFTLTIPTMTSEKMLIQHFQGLYDENKRYQGIVENVLDLKPILKNYLNETGQAIVPWSDVTSGASIKNDDFDL</sequence>
<accession>A0ABS0ZHM4</accession>
<protein>
    <submittedName>
        <fullName evidence="1">Uncharacterized protein</fullName>
    </submittedName>
</protein>